<gene>
    <name evidence="3" type="ORF">P3X46_002881</name>
</gene>
<keyword evidence="2" id="KW-0328">Glycosyltransferase</keyword>
<proteinExistence type="inferred from homology"/>
<dbReference type="SUPFAM" id="SSF53756">
    <property type="entry name" value="UDP-Glycosyltransferase/glycogen phosphorylase"/>
    <property type="match status" value="1"/>
</dbReference>
<evidence type="ECO:0000313" key="4">
    <source>
        <dbReference type="Proteomes" id="UP001174677"/>
    </source>
</evidence>
<evidence type="ECO:0000313" key="3">
    <source>
        <dbReference type="EMBL" id="KAJ9187425.1"/>
    </source>
</evidence>
<keyword evidence="4" id="KW-1185">Reference proteome</keyword>
<dbReference type="PANTHER" id="PTHR48048">
    <property type="entry name" value="GLYCOSYLTRANSFERASE"/>
    <property type="match status" value="1"/>
</dbReference>
<dbReference type="Proteomes" id="UP001174677">
    <property type="component" value="Chromosome 2"/>
</dbReference>
<evidence type="ECO:0000256" key="1">
    <source>
        <dbReference type="ARBA" id="ARBA00009995"/>
    </source>
</evidence>
<sequence length="116" mass="13079">MIWAKADIVGNPAGGGLFSLCGWNSVIEAAWHGVRLLVWPPKGDHRVNATVIERKGLRLWPKTWEWSAETLVKGEEMGERIKEMKGSEELKLRAEQREVIDKWSNSSAKECEGSHP</sequence>
<reference evidence="3" key="1">
    <citation type="journal article" date="2023" name="Plant Biotechnol. J.">
        <title>Chromosome-level wild Hevea brasiliensis genome provides new tools for genomic-assisted breeding and valuable loci to elevate rubber yield.</title>
        <authorList>
            <person name="Cheng H."/>
            <person name="Song X."/>
            <person name="Hu Y."/>
            <person name="Wu T."/>
            <person name="Yang Q."/>
            <person name="An Z."/>
            <person name="Feng S."/>
            <person name="Deng Z."/>
            <person name="Wu W."/>
            <person name="Zeng X."/>
            <person name="Tu M."/>
            <person name="Wang X."/>
            <person name="Huang H."/>
        </authorList>
    </citation>
    <scope>NUCLEOTIDE SEQUENCE</scope>
    <source>
        <strain evidence="3">MT/VB/25A 57/8</strain>
    </source>
</reference>
<name>A0ABQ9N666_HEVBR</name>
<keyword evidence="2" id="KW-0808">Transferase</keyword>
<dbReference type="EMBL" id="JARPOI010000002">
    <property type="protein sequence ID" value="KAJ9187425.1"/>
    <property type="molecule type" value="Genomic_DNA"/>
</dbReference>
<organism evidence="3 4">
    <name type="scientific">Hevea brasiliensis</name>
    <name type="common">Para rubber tree</name>
    <name type="synonym">Siphonia brasiliensis</name>
    <dbReference type="NCBI Taxonomy" id="3981"/>
    <lineage>
        <taxon>Eukaryota</taxon>
        <taxon>Viridiplantae</taxon>
        <taxon>Streptophyta</taxon>
        <taxon>Embryophyta</taxon>
        <taxon>Tracheophyta</taxon>
        <taxon>Spermatophyta</taxon>
        <taxon>Magnoliopsida</taxon>
        <taxon>eudicotyledons</taxon>
        <taxon>Gunneridae</taxon>
        <taxon>Pentapetalae</taxon>
        <taxon>rosids</taxon>
        <taxon>fabids</taxon>
        <taxon>Malpighiales</taxon>
        <taxon>Euphorbiaceae</taxon>
        <taxon>Crotonoideae</taxon>
        <taxon>Micrandreae</taxon>
        <taxon>Hevea</taxon>
    </lineage>
</organism>
<dbReference type="InterPro" id="IPR050481">
    <property type="entry name" value="UDP-glycosyltransf_plant"/>
</dbReference>
<dbReference type="PANTHER" id="PTHR48048:SF76">
    <property type="entry name" value="UDP-GLYCOSYLTRANSFERASE 708D1-LIKE"/>
    <property type="match status" value="1"/>
</dbReference>
<comment type="caution">
    <text evidence="3">The sequence shown here is derived from an EMBL/GenBank/DDBJ whole genome shotgun (WGS) entry which is preliminary data.</text>
</comment>
<comment type="similarity">
    <text evidence="1">Belongs to the UDP-glycosyltransferase family.</text>
</comment>
<evidence type="ECO:0000256" key="2">
    <source>
        <dbReference type="ARBA" id="ARBA00022676"/>
    </source>
</evidence>
<accession>A0ABQ9N666</accession>
<dbReference type="Gene3D" id="3.40.50.2000">
    <property type="entry name" value="Glycogen Phosphorylase B"/>
    <property type="match status" value="1"/>
</dbReference>
<protein>
    <submittedName>
        <fullName evidence="3">Uncharacterized protein</fullName>
    </submittedName>
</protein>